<dbReference type="InterPro" id="IPR013103">
    <property type="entry name" value="RVT_2"/>
</dbReference>
<keyword evidence="3" id="KW-1185">Reference proteome</keyword>
<organism evidence="2 3">
    <name type="scientific">Lupinus albus</name>
    <name type="common">White lupine</name>
    <name type="synonym">Lupinus termis</name>
    <dbReference type="NCBI Taxonomy" id="3870"/>
    <lineage>
        <taxon>Eukaryota</taxon>
        <taxon>Viridiplantae</taxon>
        <taxon>Streptophyta</taxon>
        <taxon>Embryophyta</taxon>
        <taxon>Tracheophyta</taxon>
        <taxon>Spermatophyta</taxon>
        <taxon>Magnoliopsida</taxon>
        <taxon>eudicotyledons</taxon>
        <taxon>Gunneridae</taxon>
        <taxon>Pentapetalae</taxon>
        <taxon>rosids</taxon>
        <taxon>fabids</taxon>
        <taxon>Fabales</taxon>
        <taxon>Fabaceae</taxon>
        <taxon>Papilionoideae</taxon>
        <taxon>50 kb inversion clade</taxon>
        <taxon>genistoids sensu lato</taxon>
        <taxon>core genistoids</taxon>
        <taxon>Genisteae</taxon>
        <taxon>Lupinus</taxon>
    </lineage>
</organism>
<feature type="domain" description="Reverse transcriptase Ty1/copia-type" evidence="1">
    <location>
        <begin position="3"/>
        <end position="49"/>
    </location>
</feature>
<keyword evidence="2" id="KW-0808">Transferase</keyword>
<evidence type="ECO:0000259" key="1">
    <source>
        <dbReference type="Pfam" id="PF07727"/>
    </source>
</evidence>
<dbReference type="AlphaFoldDB" id="A0A6A4PBP7"/>
<dbReference type="GO" id="GO:0003964">
    <property type="term" value="F:RNA-directed DNA polymerase activity"/>
    <property type="evidence" value="ECO:0007669"/>
    <property type="project" value="UniProtKB-KW"/>
</dbReference>
<protein>
    <submittedName>
        <fullName evidence="2">Putative RNA-directed DNA polymerase</fullName>
    </submittedName>
</protein>
<reference evidence="3" key="1">
    <citation type="journal article" date="2020" name="Nat. Commun.">
        <title>Genome sequence of the cluster root forming white lupin.</title>
        <authorList>
            <person name="Hufnagel B."/>
            <person name="Marques A."/>
            <person name="Soriano A."/>
            <person name="Marques L."/>
            <person name="Divol F."/>
            <person name="Doumas P."/>
            <person name="Sallet E."/>
            <person name="Mancinotti D."/>
            <person name="Carrere S."/>
            <person name="Marande W."/>
            <person name="Arribat S."/>
            <person name="Keller J."/>
            <person name="Huneau C."/>
            <person name="Blein T."/>
            <person name="Aime D."/>
            <person name="Laguerre M."/>
            <person name="Taylor J."/>
            <person name="Schubert V."/>
            <person name="Nelson M."/>
            <person name="Geu-Flores F."/>
            <person name="Crespi M."/>
            <person name="Gallardo-Guerrero K."/>
            <person name="Delaux P.-M."/>
            <person name="Salse J."/>
            <person name="Berges H."/>
            <person name="Guyot R."/>
            <person name="Gouzy J."/>
            <person name="Peret B."/>
        </authorList>
    </citation>
    <scope>NUCLEOTIDE SEQUENCE [LARGE SCALE GENOMIC DNA]</scope>
    <source>
        <strain evidence="3">cv. Amiga</strain>
    </source>
</reference>
<dbReference type="Proteomes" id="UP000447434">
    <property type="component" value="Chromosome 14"/>
</dbReference>
<sequence length="49" mass="5667">MPLGQMVVYTFFLHGELDEKNFMTQPKAYNAAGKSQLVCKLKKSLYRLK</sequence>
<accession>A0A6A4PBP7</accession>
<comment type="caution">
    <text evidence="2">The sequence shown here is derived from an EMBL/GenBank/DDBJ whole genome shotgun (WGS) entry which is preliminary data.</text>
</comment>
<dbReference type="EMBL" id="WOCE01000014">
    <property type="protein sequence ID" value="KAE9599752.1"/>
    <property type="molecule type" value="Genomic_DNA"/>
</dbReference>
<evidence type="ECO:0000313" key="2">
    <source>
        <dbReference type="EMBL" id="KAE9599752.1"/>
    </source>
</evidence>
<gene>
    <name evidence="2" type="ORF">Lalb_Chr14g0365701</name>
</gene>
<keyword evidence="2" id="KW-0695">RNA-directed DNA polymerase</keyword>
<name>A0A6A4PBP7_LUPAL</name>
<evidence type="ECO:0000313" key="3">
    <source>
        <dbReference type="Proteomes" id="UP000447434"/>
    </source>
</evidence>
<dbReference type="Pfam" id="PF07727">
    <property type="entry name" value="RVT_2"/>
    <property type="match status" value="1"/>
</dbReference>
<proteinExistence type="predicted"/>
<dbReference type="OrthoDB" id="1747567at2759"/>
<keyword evidence="2" id="KW-0548">Nucleotidyltransferase</keyword>